<accession>A0A511RMT7</accession>
<name>A0A511RMT7_9DEIN</name>
<comment type="caution">
    <text evidence="2">The sequence shown here is derived from an EMBL/GenBank/DDBJ whole genome shotgun (WGS) entry which is preliminary data.</text>
</comment>
<sequence length="788" mass="88583">MHWLIDAADGGASERMLERARELTAQKRRVWWLTLPSNRNFALRRLAARGAALGAEAVHFQQVHQRVLAQAGRTGTFLSTGLRVARVGEALRELAGGRMPAPGEARLFARAIAELKRFEVAPEEVPVGDAESRRLQRVYAAYERAKGAALDPDDVARLAADLVAEGAWRPETDAVFAAGFWELSPLALSLLTAMERAGVEVWASLPEPPGPAEDPPRLPAAVAVWRAENPVHELRWVLAEIKRDLLVGGFDPLELALVVPPERLEATKMLAREYDLYLMDETYHAPSEEEPGKLLVDLLRFPDHPTAEGLFLFEELAPLGRAALARGLAGLDAIRKLARQLDEAEGGRLAPTLEAVLASLDPLAGAPAEDAARRAHLLAWAERLVDGRPLLAQSRWREVFLLRAREALEAGGPEGFRAWWAGLLERVRLRARRPGGVALLSPREVSGRRYRKAYVLGASEGVYTLGEREDYFIPEEARRPWSEVFERIYAERGVLPRRLRGRDVHLWRSLRALADEVVISYPEADGGRPLEPEHDLVGAAEPRPMGPVPLVSRALSREGSGYRAPREGVPLPAPSGLSQVYRFDRSYGGCGFRSWLEAREGLRPDEDERPEWYRALERLAEAKREGRAPDPEALARWGMTPARFERLTFFPGVSFGELTVHVHAGEREGRTARVYRFGEEPLTEAEVRERLRDRWVEFIVAGTYLRRGYAVELWYWPLGGPPVRGYGADPQRDREAWVRKFQEMADQRRRWAERALERWRAARAEAVPGWHCRSCPFADVCRKDEVET</sequence>
<evidence type="ECO:0000259" key="1">
    <source>
        <dbReference type="Pfam" id="PF12705"/>
    </source>
</evidence>
<dbReference type="EMBL" id="BJXN01000011">
    <property type="protein sequence ID" value="GEM90252.1"/>
    <property type="molecule type" value="Genomic_DNA"/>
</dbReference>
<dbReference type="Pfam" id="PF12705">
    <property type="entry name" value="PDDEXK_1"/>
    <property type="match status" value="1"/>
</dbReference>
<reference evidence="2 3" key="1">
    <citation type="submission" date="2019-07" db="EMBL/GenBank/DDBJ databases">
        <title>Whole genome shotgun sequence of Oceanithermus desulfurans NBRC 100063.</title>
        <authorList>
            <person name="Hosoyama A."/>
            <person name="Uohara A."/>
            <person name="Ohji S."/>
            <person name="Ichikawa N."/>
        </authorList>
    </citation>
    <scope>NUCLEOTIDE SEQUENCE [LARGE SCALE GENOMIC DNA]</scope>
    <source>
        <strain evidence="2 3">NBRC 100063</strain>
    </source>
</reference>
<protein>
    <recommendedName>
        <fullName evidence="1">PD-(D/E)XK endonuclease-like domain-containing protein</fullName>
    </recommendedName>
</protein>
<gene>
    <name evidence="2" type="ORF">ODE01S_16860</name>
</gene>
<dbReference type="AlphaFoldDB" id="A0A511RMT7"/>
<feature type="domain" description="PD-(D/E)XK endonuclease-like" evidence="1">
    <location>
        <begin position="710"/>
        <end position="782"/>
    </location>
</feature>
<evidence type="ECO:0000313" key="2">
    <source>
        <dbReference type="EMBL" id="GEM90252.1"/>
    </source>
</evidence>
<dbReference type="RefSeq" id="WP_183677489.1">
    <property type="nucleotide sequence ID" value="NZ_BJXN01000011.1"/>
</dbReference>
<organism evidence="2 3">
    <name type="scientific">Oceanithermus desulfurans NBRC 100063</name>
    <dbReference type="NCBI Taxonomy" id="1227550"/>
    <lineage>
        <taxon>Bacteria</taxon>
        <taxon>Thermotogati</taxon>
        <taxon>Deinococcota</taxon>
        <taxon>Deinococci</taxon>
        <taxon>Thermales</taxon>
        <taxon>Thermaceae</taxon>
        <taxon>Oceanithermus</taxon>
    </lineage>
</organism>
<evidence type="ECO:0000313" key="3">
    <source>
        <dbReference type="Proteomes" id="UP000321827"/>
    </source>
</evidence>
<proteinExistence type="predicted"/>
<dbReference type="InterPro" id="IPR038726">
    <property type="entry name" value="PDDEXK_AddAB-type"/>
</dbReference>
<dbReference type="Proteomes" id="UP000321827">
    <property type="component" value="Unassembled WGS sequence"/>
</dbReference>